<gene>
    <name evidence="6" type="ORF">B4135_1115</name>
</gene>
<dbReference type="Gene3D" id="3.40.50.300">
    <property type="entry name" value="P-loop containing nucleotide triphosphate hydrolases"/>
    <property type="match status" value="1"/>
</dbReference>
<organism evidence="6 7">
    <name type="scientific">Caldibacillus debilis</name>
    <dbReference type="NCBI Taxonomy" id="301148"/>
    <lineage>
        <taxon>Bacteria</taxon>
        <taxon>Bacillati</taxon>
        <taxon>Bacillota</taxon>
        <taxon>Bacilli</taxon>
        <taxon>Bacillales</taxon>
        <taxon>Bacillaceae</taxon>
        <taxon>Caldibacillus</taxon>
    </lineage>
</organism>
<dbReference type="AlphaFoldDB" id="A0A150MED9"/>
<proteinExistence type="predicted"/>
<dbReference type="EMBL" id="LQYT01000009">
    <property type="protein sequence ID" value="KYD22632.1"/>
    <property type="molecule type" value="Genomic_DNA"/>
</dbReference>
<keyword evidence="2" id="KW-0813">Transport</keyword>
<dbReference type="CDD" id="cd00267">
    <property type="entry name" value="ABC_ATPase"/>
    <property type="match status" value="1"/>
</dbReference>
<accession>A0A150MED9</accession>
<evidence type="ECO:0000256" key="4">
    <source>
        <dbReference type="ARBA" id="ARBA00023065"/>
    </source>
</evidence>
<name>A0A150MED9_9BACI</name>
<evidence type="ECO:0000256" key="2">
    <source>
        <dbReference type="ARBA" id="ARBA00022448"/>
    </source>
</evidence>
<dbReference type="PANTHER" id="PTHR42771">
    <property type="entry name" value="IRON(3+)-HYDROXAMATE IMPORT ATP-BINDING PROTEIN FHUC"/>
    <property type="match status" value="1"/>
</dbReference>
<reference evidence="6 7" key="1">
    <citation type="submission" date="2016-01" db="EMBL/GenBank/DDBJ databases">
        <title>Draft Genome Sequences of Seven Thermophilic Sporeformers Isolated from Foods.</title>
        <authorList>
            <person name="Berendsen E.M."/>
            <person name="Wells-Bennik M.H."/>
            <person name="Krawcyk A.O."/>
            <person name="De Jong A."/>
            <person name="Holsappel S."/>
            <person name="Eijlander R.T."/>
            <person name="Kuipers O.P."/>
        </authorList>
    </citation>
    <scope>NUCLEOTIDE SEQUENCE [LARGE SCALE GENOMIC DNA]</scope>
    <source>
        <strain evidence="6 7">B4135</strain>
    </source>
</reference>
<dbReference type="InterPro" id="IPR051535">
    <property type="entry name" value="Siderophore_ABC-ATPase"/>
</dbReference>
<protein>
    <submittedName>
        <fullName evidence="6">Uncharacterized protein</fullName>
    </submittedName>
</protein>
<evidence type="ECO:0000256" key="5">
    <source>
        <dbReference type="ARBA" id="ARBA00023136"/>
    </source>
</evidence>
<dbReference type="GO" id="GO:0006811">
    <property type="term" value="P:monoatomic ion transport"/>
    <property type="evidence" value="ECO:0007669"/>
    <property type="project" value="UniProtKB-KW"/>
</dbReference>
<comment type="caution">
    <text evidence="6">The sequence shown here is derived from an EMBL/GenBank/DDBJ whole genome shotgun (WGS) entry which is preliminary data.</text>
</comment>
<evidence type="ECO:0000313" key="7">
    <source>
        <dbReference type="Proteomes" id="UP000075683"/>
    </source>
</evidence>
<keyword evidence="3" id="KW-1003">Cell membrane</keyword>
<keyword evidence="5" id="KW-0472">Membrane</keyword>
<evidence type="ECO:0000313" key="6">
    <source>
        <dbReference type="EMBL" id="KYD22632.1"/>
    </source>
</evidence>
<dbReference type="STRING" id="301148.B4135_1115"/>
<dbReference type="SUPFAM" id="SSF52540">
    <property type="entry name" value="P-loop containing nucleoside triphosphate hydrolases"/>
    <property type="match status" value="1"/>
</dbReference>
<comment type="subcellular location">
    <subcellularLocation>
        <location evidence="1">Cell membrane</location>
        <topology evidence="1">Peripheral membrane protein</topology>
    </subcellularLocation>
</comment>
<evidence type="ECO:0000256" key="1">
    <source>
        <dbReference type="ARBA" id="ARBA00004202"/>
    </source>
</evidence>
<sequence length="85" mass="10151">MDEPEAALSPLRQISMLRRIHELVNRESQFIISTHSPILMAYPEAKIFELTEEGIFEKRLEETNHYALMKQFFDDKDRLLHHLLQ</sequence>
<dbReference type="Proteomes" id="UP000075683">
    <property type="component" value="Unassembled WGS sequence"/>
</dbReference>
<dbReference type="PATRIC" id="fig|301148.3.peg.79"/>
<evidence type="ECO:0000256" key="3">
    <source>
        <dbReference type="ARBA" id="ARBA00022475"/>
    </source>
</evidence>
<keyword evidence="4" id="KW-0406">Ion transport</keyword>
<dbReference type="PANTHER" id="PTHR42771:SF2">
    <property type="entry name" value="IRON(3+)-HYDROXAMATE IMPORT ATP-BINDING PROTEIN FHUC"/>
    <property type="match status" value="1"/>
</dbReference>
<dbReference type="InterPro" id="IPR027417">
    <property type="entry name" value="P-loop_NTPase"/>
</dbReference>
<dbReference type="GO" id="GO:0005886">
    <property type="term" value="C:plasma membrane"/>
    <property type="evidence" value="ECO:0007669"/>
    <property type="project" value="UniProtKB-SubCell"/>
</dbReference>